<feature type="transmembrane region" description="Helical" evidence="6">
    <location>
        <begin position="212"/>
        <end position="236"/>
    </location>
</feature>
<feature type="transmembrane region" description="Helical" evidence="6">
    <location>
        <begin position="165"/>
        <end position="184"/>
    </location>
</feature>
<feature type="transmembrane region" description="Helical" evidence="6">
    <location>
        <begin position="340"/>
        <end position="359"/>
    </location>
</feature>
<evidence type="ECO:0000313" key="7">
    <source>
        <dbReference type="EMBL" id="WDE11842.1"/>
    </source>
</evidence>
<feature type="transmembrane region" description="Helical" evidence="6">
    <location>
        <begin position="70"/>
        <end position="92"/>
    </location>
</feature>
<keyword evidence="4 6" id="KW-1133">Transmembrane helix</keyword>
<dbReference type="Gene3D" id="1.20.1250.20">
    <property type="entry name" value="MFS general substrate transporter like domains"/>
    <property type="match status" value="2"/>
</dbReference>
<feature type="transmembrane region" description="Helical" evidence="6">
    <location>
        <begin position="7"/>
        <end position="32"/>
    </location>
</feature>
<feature type="transmembrane region" description="Helical" evidence="6">
    <location>
        <begin position="365"/>
        <end position="388"/>
    </location>
</feature>
<keyword evidence="8" id="KW-1185">Reference proteome</keyword>
<dbReference type="InterPro" id="IPR011701">
    <property type="entry name" value="MFS"/>
</dbReference>
<evidence type="ECO:0000256" key="4">
    <source>
        <dbReference type="ARBA" id="ARBA00022989"/>
    </source>
</evidence>
<dbReference type="RefSeq" id="WP_274052061.1">
    <property type="nucleotide sequence ID" value="NZ_CP059693.1"/>
</dbReference>
<protein>
    <submittedName>
        <fullName evidence="7">MFS transporter</fullName>
    </submittedName>
</protein>
<keyword evidence="2" id="KW-1003">Cell membrane</keyword>
<feature type="transmembrane region" description="Helical" evidence="6">
    <location>
        <begin position="140"/>
        <end position="159"/>
    </location>
</feature>
<evidence type="ECO:0000256" key="2">
    <source>
        <dbReference type="ARBA" id="ARBA00022475"/>
    </source>
</evidence>
<dbReference type="PANTHER" id="PTHR23513">
    <property type="entry name" value="INTEGRAL MEMBRANE EFFLUX PROTEIN-RELATED"/>
    <property type="match status" value="1"/>
</dbReference>
<evidence type="ECO:0000313" key="8">
    <source>
        <dbReference type="Proteomes" id="UP001215231"/>
    </source>
</evidence>
<feature type="transmembrane region" description="Helical" evidence="6">
    <location>
        <begin position="248"/>
        <end position="271"/>
    </location>
</feature>
<reference evidence="7 8" key="1">
    <citation type="journal article" date="2022" name="Mar. Drugs">
        <title>Bioassay-Guided Fractionation Leads to the Detection of Cholic Acid Generated by the Rare Thalassomonas sp.</title>
        <authorList>
            <person name="Pheiffer F."/>
            <person name="Schneider Y.K."/>
            <person name="Hansen E.H."/>
            <person name="Andersen J.H."/>
            <person name="Isaksson J."/>
            <person name="Busche T."/>
            <person name="R C."/>
            <person name="Kalinowski J."/>
            <person name="Zyl L.V."/>
            <person name="Trindade M."/>
        </authorList>
    </citation>
    <scope>NUCLEOTIDE SEQUENCE [LARGE SCALE GENOMIC DNA]</scope>
    <source>
        <strain evidence="7 8">A5K-61T</strain>
    </source>
</reference>
<sequence length="411" mass="45387">MKGLHFYRFAAGTFSFFIAGQFLLFVIPLFIYLGNKDIGELGKLLIIEWTPALIAFPLAGYWVDKFSAQFMFYLSNGVRCLACIVAYFLVIYFPEHLFLILSVLAGVAAFFLASARVSAETIISENSSKDNLAKLQTMMQSAEIGSMLIGPALAAIAVTFIAKESILLCAAFAFFLPLIVVRDIKSPREKKASKSPLKEIVMGFSELYGNKLLFALVLLNCTVNLLASIVIGLNAAVVTSVLNKPEEYYGYLNMSGGVVALLSLAFVPYLLKRIDILGLGIIGLVIAFITASLLTFASEFYLYLLLYVVMLSAISIYNVYNRTTRVEIIPKENFGSVMGAFYVINISSVPLSGVIIYLFSTSVEFKYLLAMTAGFTSVISFFLMTFIYKEQNKRKSAVSGQEHDAYQLKAE</sequence>
<dbReference type="CDD" id="cd06173">
    <property type="entry name" value="MFS_MefA_like"/>
    <property type="match status" value="1"/>
</dbReference>
<evidence type="ECO:0000256" key="6">
    <source>
        <dbReference type="SAM" id="Phobius"/>
    </source>
</evidence>
<gene>
    <name evidence="7" type="ORF">H3N35_27255</name>
</gene>
<dbReference type="PANTHER" id="PTHR23513:SF6">
    <property type="entry name" value="MAJOR FACILITATOR SUPERFAMILY ASSOCIATED DOMAIN-CONTAINING PROTEIN"/>
    <property type="match status" value="1"/>
</dbReference>
<keyword evidence="5 6" id="KW-0472">Membrane</keyword>
<dbReference type="InterPro" id="IPR036259">
    <property type="entry name" value="MFS_trans_sf"/>
</dbReference>
<dbReference type="EMBL" id="CP059693">
    <property type="protein sequence ID" value="WDE11842.1"/>
    <property type="molecule type" value="Genomic_DNA"/>
</dbReference>
<feature type="transmembrane region" description="Helical" evidence="6">
    <location>
        <begin position="44"/>
        <end position="63"/>
    </location>
</feature>
<keyword evidence="3 6" id="KW-0812">Transmembrane</keyword>
<comment type="subcellular location">
    <subcellularLocation>
        <location evidence="1">Cell membrane</location>
        <topology evidence="1">Multi-pass membrane protein</topology>
    </subcellularLocation>
</comment>
<dbReference type="Proteomes" id="UP001215231">
    <property type="component" value="Chromosome"/>
</dbReference>
<proteinExistence type="predicted"/>
<feature type="transmembrane region" description="Helical" evidence="6">
    <location>
        <begin position="98"/>
        <end position="119"/>
    </location>
</feature>
<evidence type="ECO:0000256" key="5">
    <source>
        <dbReference type="ARBA" id="ARBA00023136"/>
    </source>
</evidence>
<evidence type="ECO:0000256" key="3">
    <source>
        <dbReference type="ARBA" id="ARBA00022692"/>
    </source>
</evidence>
<dbReference type="Pfam" id="PF07690">
    <property type="entry name" value="MFS_1"/>
    <property type="match status" value="1"/>
</dbReference>
<organism evidence="7 8">
    <name type="scientific">Thalassomonas haliotis</name>
    <dbReference type="NCBI Taxonomy" id="485448"/>
    <lineage>
        <taxon>Bacteria</taxon>
        <taxon>Pseudomonadati</taxon>
        <taxon>Pseudomonadota</taxon>
        <taxon>Gammaproteobacteria</taxon>
        <taxon>Alteromonadales</taxon>
        <taxon>Colwelliaceae</taxon>
        <taxon>Thalassomonas</taxon>
    </lineage>
</organism>
<name>A0ABY7VEP1_9GAMM</name>
<dbReference type="SUPFAM" id="SSF103473">
    <property type="entry name" value="MFS general substrate transporter"/>
    <property type="match status" value="1"/>
</dbReference>
<accession>A0ABY7VEP1</accession>
<feature type="transmembrane region" description="Helical" evidence="6">
    <location>
        <begin position="300"/>
        <end position="320"/>
    </location>
</feature>
<feature type="transmembrane region" description="Helical" evidence="6">
    <location>
        <begin position="276"/>
        <end position="294"/>
    </location>
</feature>
<evidence type="ECO:0000256" key="1">
    <source>
        <dbReference type="ARBA" id="ARBA00004651"/>
    </source>
</evidence>